<protein>
    <submittedName>
        <fullName evidence="2">Uncharacterized protein</fullName>
    </submittedName>
</protein>
<evidence type="ECO:0000256" key="1">
    <source>
        <dbReference type="SAM" id="MobiDB-lite"/>
    </source>
</evidence>
<reference evidence="2" key="1">
    <citation type="submission" date="2023-11" db="EMBL/GenBank/DDBJ databases">
        <title>Genome assemblies of two species of porcelain crab, Petrolisthes cinctipes and Petrolisthes manimaculis (Anomura: Porcellanidae).</title>
        <authorList>
            <person name="Angst P."/>
        </authorList>
    </citation>
    <scope>NUCLEOTIDE SEQUENCE</scope>
    <source>
        <strain evidence="2">PB745_02</strain>
        <tissue evidence="2">Gill</tissue>
    </source>
</reference>
<dbReference type="Proteomes" id="UP001292094">
    <property type="component" value="Unassembled WGS sequence"/>
</dbReference>
<evidence type="ECO:0000313" key="2">
    <source>
        <dbReference type="EMBL" id="KAK4304707.1"/>
    </source>
</evidence>
<feature type="compositionally biased region" description="Polar residues" evidence="1">
    <location>
        <begin position="1"/>
        <end position="29"/>
    </location>
</feature>
<gene>
    <name evidence="2" type="ORF">Pmani_023360</name>
</gene>
<proteinExistence type="predicted"/>
<sequence>MQRNQRTAKAGCTIQSAHHNTPYSEQPISSGKMGLTPKRGWFSLRNMGRGQLGREGEKGVAGRILYVVESMEWWDMEKRACENGREERRVKARME</sequence>
<comment type="caution">
    <text evidence="2">The sequence shown here is derived from an EMBL/GenBank/DDBJ whole genome shotgun (WGS) entry which is preliminary data.</text>
</comment>
<organism evidence="2 3">
    <name type="scientific">Petrolisthes manimaculis</name>
    <dbReference type="NCBI Taxonomy" id="1843537"/>
    <lineage>
        <taxon>Eukaryota</taxon>
        <taxon>Metazoa</taxon>
        <taxon>Ecdysozoa</taxon>
        <taxon>Arthropoda</taxon>
        <taxon>Crustacea</taxon>
        <taxon>Multicrustacea</taxon>
        <taxon>Malacostraca</taxon>
        <taxon>Eumalacostraca</taxon>
        <taxon>Eucarida</taxon>
        <taxon>Decapoda</taxon>
        <taxon>Pleocyemata</taxon>
        <taxon>Anomura</taxon>
        <taxon>Galatheoidea</taxon>
        <taxon>Porcellanidae</taxon>
        <taxon>Petrolisthes</taxon>
    </lineage>
</organism>
<dbReference type="EMBL" id="JAWZYT010002397">
    <property type="protein sequence ID" value="KAK4304707.1"/>
    <property type="molecule type" value="Genomic_DNA"/>
</dbReference>
<evidence type="ECO:0000313" key="3">
    <source>
        <dbReference type="Proteomes" id="UP001292094"/>
    </source>
</evidence>
<dbReference type="AlphaFoldDB" id="A0AAE1PC37"/>
<keyword evidence="3" id="KW-1185">Reference proteome</keyword>
<feature type="region of interest" description="Disordered" evidence="1">
    <location>
        <begin position="1"/>
        <end position="35"/>
    </location>
</feature>
<accession>A0AAE1PC37</accession>
<name>A0AAE1PC37_9EUCA</name>